<dbReference type="RefSeq" id="WP_141229014.1">
    <property type="nucleotide sequence ID" value="NZ_JAAEBQ010000007.1"/>
</dbReference>
<accession>A0A9Q5FPF9</accession>
<dbReference type="EMBL" id="JAAQYX010000006">
    <property type="protein sequence ID" value="NNB48984.1"/>
    <property type="molecule type" value="Genomic_DNA"/>
</dbReference>
<evidence type="ECO:0008006" key="5">
    <source>
        <dbReference type="Google" id="ProtNLM"/>
    </source>
</evidence>
<organism evidence="3 4">
    <name type="scientific">Pseudomonas fragi</name>
    <dbReference type="NCBI Taxonomy" id="296"/>
    <lineage>
        <taxon>Bacteria</taxon>
        <taxon>Pseudomonadati</taxon>
        <taxon>Pseudomonadota</taxon>
        <taxon>Gammaproteobacteria</taxon>
        <taxon>Pseudomonadales</taxon>
        <taxon>Pseudomonadaceae</taxon>
        <taxon>Pseudomonas</taxon>
    </lineage>
</organism>
<evidence type="ECO:0000313" key="3">
    <source>
        <dbReference type="EMBL" id="NNB48984.1"/>
    </source>
</evidence>
<proteinExistence type="predicted"/>
<evidence type="ECO:0000256" key="1">
    <source>
        <dbReference type="SAM" id="MobiDB-lite"/>
    </source>
</evidence>
<dbReference type="Proteomes" id="UP000564604">
    <property type="component" value="Unassembled WGS sequence"/>
</dbReference>
<feature type="transmembrane region" description="Helical" evidence="2">
    <location>
        <begin position="106"/>
        <end position="125"/>
    </location>
</feature>
<comment type="caution">
    <text evidence="3">The sequence shown here is derived from an EMBL/GenBank/DDBJ whole genome shotgun (WGS) entry which is preliminary data.</text>
</comment>
<evidence type="ECO:0000313" key="4">
    <source>
        <dbReference type="Proteomes" id="UP000564604"/>
    </source>
</evidence>
<name>A0A9Q5FPF9_PSEFR</name>
<feature type="compositionally biased region" description="Basic and acidic residues" evidence="1">
    <location>
        <begin position="1"/>
        <end position="25"/>
    </location>
</feature>
<evidence type="ECO:0000256" key="2">
    <source>
        <dbReference type="SAM" id="Phobius"/>
    </source>
</evidence>
<reference evidence="3 4" key="1">
    <citation type="journal article" date="2020" name="Front. Microbiol.">
        <title>Genetic Organization of the aprX-lipA2 Operon Affects the Proteolytic Potential of Pseudomonas Species in Milk.</title>
        <authorList>
            <person name="Maier C."/>
            <person name="Huptas C."/>
            <person name="von Neubeck M."/>
            <person name="Scherer S."/>
            <person name="Wenning M."/>
            <person name="Lucking G."/>
        </authorList>
    </citation>
    <scope>NUCLEOTIDE SEQUENCE [LARGE SCALE GENOMIC DNA]</scope>
    <source>
        <strain evidence="3 4">WS 5094</strain>
    </source>
</reference>
<gene>
    <name evidence="3" type="ORF">HBN89_06795</name>
</gene>
<sequence>MIKSFERGFSSERHSARPDSHREKAGNNNQGRGAPPGPPGDDQLKSRVEALEKVLPEIRERLVRVETRLDGIEQTMATKMDLGDLKVSMAELRAAMIEGFNNQTKWFVATAAVMAGTAFAAVRLIH</sequence>
<keyword evidence="2" id="KW-1133">Transmembrane helix</keyword>
<keyword evidence="2" id="KW-0472">Membrane</keyword>
<feature type="region of interest" description="Disordered" evidence="1">
    <location>
        <begin position="1"/>
        <end position="44"/>
    </location>
</feature>
<keyword evidence="2" id="KW-0812">Transmembrane</keyword>
<dbReference type="AlphaFoldDB" id="A0A9Q5FPF9"/>
<protein>
    <recommendedName>
        <fullName evidence="5">DUF1640 domain-containing protein</fullName>
    </recommendedName>
</protein>